<name>A0A2J8A1Y6_9CHLO</name>
<dbReference type="GO" id="GO:0000956">
    <property type="term" value="P:nuclear-transcribed mRNA catabolic process"/>
    <property type="evidence" value="ECO:0007669"/>
    <property type="project" value="TreeGrafter"/>
</dbReference>
<sequence>MGVPAFYRWLSQKYPKIVKDCIEDVPEMVGEVEIPVDTSKPNPNGMEFDNLYL</sequence>
<evidence type="ECO:0000313" key="3">
    <source>
        <dbReference type="Proteomes" id="UP000236333"/>
    </source>
</evidence>
<comment type="caution">
    <text evidence="2">The sequence shown here is derived from an EMBL/GenBank/DDBJ whole genome shotgun (WGS) entry which is preliminary data.</text>
</comment>
<protein>
    <submittedName>
        <fullName evidence="2">5'-3' exoribonuclease 2</fullName>
    </submittedName>
</protein>
<dbReference type="PANTHER" id="PTHR12341">
    <property type="entry name" value="5'-&gt;3' EXORIBONUCLEASE"/>
    <property type="match status" value="1"/>
</dbReference>
<reference evidence="2 3" key="1">
    <citation type="journal article" date="2017" name="Mol. Biol. Evol.">
        <title>The 4-celled Tetrabaena socialis nuclear genome reveals the essential components for genetic control of cell number at the origin of multicellularity in the volvocine lineage.</title>
        <authorList>
            <person name="Featherston J."/>
            <person name="Arakaki Y."/>
            <person name="Hanschen E.R."/>
            <person name="Ferris P.J."/>
            <person name="Michod R.E."/>
            <person name="Olson B.J.S.C."/>
            <person name="Nozaki H."/>
            <person name="Durand P.M."/>
        </authorList>
    </citation>
    <scope>NUCLEOTIDE SEQUENCE [LARGE SCALE GENOMIC DNA]</scope>
    <source>
        <strain evidence="2 3">NIES-571</strain>
    </source>
</reference>
<evidence type="ECO:0000259" key="1">
    <source>
        <dbReference type="Pfam" id="PF03159"/>
    </source>
</evidence>
<organism evidence="2 3">
    <name type="scientific">Tetrabaena socialis</name>
    <dbReference type="NCBI Taxonomy" id="47790"/>
    <lineage>
        <taxon>Eukaryota</taxon>
        <taxon>Viridiplantae</taxon>
        <taxon>Chlorophyta</taxon>
        <taxon>core chlorophytes</taxon>
        <taxon>Chlorophyceae</taxon>
        <taxon>CS clade</taxon>
        <taxon>Chlamydomonadales</taxon>
        <taxon>Tetrabaenaceae</taxon>
        <taxon>Tetrabaena</taxon>
    </lineage>
</organism>
<proteinExistence type="predicted"/>
<dbReference type="Gene3D" id="3.40.50.12390">
    <property type="match status" value="1"/>
</dbReference>
<dbReference type="Proteomes" id="UP000236333">
    <property type="component" value="Unassembled WGS sequence"/>
</dbReference>
<dbReference type="GO" id="GO:0005634">
    <property type="term" value="C:nucleus"/>
    <property type="evidence" value="ECO:0007669"/>
    <property type="project" value="TreeGrafter"/>
</dbReference>
<accession>A0A2J8A1Y6</accession>
<dbReference type="AlphaFoldDB" id="A0A2J8A1Y6"/>
<dbReference type="OrthoDB" id="372487at2759"/>
<dbReference type="Pfam" id="PF03159">
    <property type="entry name" value="XRN_N"/>
    <property type="match status" value="1"/>
</dbReference>
<dbReference type="GO" id="GO:0004534">
    <property type="term" value="F:5'-3' RNA exonuclease activity"/>
    <property type="evidence" value="ECO:0007669"/>
    <property type="project" value="TreeGrafter"/>
</dbReference>
<keyword evidence="3" id="KW-1185">Reference proteome</keyword>
<dbReference type="GO" id="GO:0003723">
    <property type="term" value="F:RNA binding"/>
    <property type="evidence" value="ECO:0007669"/>
    <property type="project" value="TreeGrafter"/>
</dbReference>
<gene>
    <name evidence="2" type="ORF">TSOC_007104</name>
</gene>
<dbReference type="InterPro" id="IPR004859">
    <property type="entry name" value="Xrn1_N"/>
</dbReference>
<feature type="domain" description="Xrn1 N-terminal" evidence="1">
    <location>
        <begin position="1"/>
        <end position="53"/>
    </location>
</feature>
<feature type="non-terminal residue" evidence="2">
    <location>
        <position position="53"/>
    </location>
</feature>
<dbReference type="PANTHER" id="PTHR12341:SF41">
    <property type="entry name" value="5'-3' EXORIBONUCLEASE 2"/>
    <property type="match status" value="1"/>
</dbReference>
<dbReference type="InterPro" id="IPR027073">
    <property type="entry name" value="5_3_exoribonuclease"/>
</dbReference>
<evidence type="ECO:0000313" key="2">
    <source>
        <dbReference type="EMBL" id="PNH06527.1"/>
    </source>
</evidence>
<dbReference type="EMBL" id="PGGS01000231">
    <property type="protein sequence ID" value="PNH06527.1"/>
    <property type="molecule type" value="Genomic_DNA"/>
</dbReference>